<gene>
    <name evidence="5" type="ORF">ACFPK2_08350</name>
</gene>
<dbReference type="InterPro" id="IPR042099">
    <property type="entry name" value="ANL_N_sf"/>
</dbReference>
<dbReference type="Pfam" id="PF13193">
    <property type="entry name" value="AMP-binding_C"/>
    <property type="match status" value="1"/>
</dbReference>
<feature type="domain" description="AMP-dependent synthetase/ligase" evidence="3">
    <location>
        <begin position="8"/>
        <end position="372"/>
    </location>
</feature>
<dbReference type="Gene3D" id="3.40.50.12780">
    <property type="entry name" value="N-terminal domain of ligase-like"/>
    <property type="match status" value="1"/>
</dbReference>
<organism evidence="5 6">
    <name type="scientific">Bosea minatitlanensis</name>
    <dbReference type="NCBI Taxonomy" id="128782"/>
    <lineage>
        <taxon>Bacteria</taxon>
        <taxon>Pseudomonadati</taxon>
        <taxon>Pseudomonadota</taxon>
        <taxon>Alphaproteobacteria</taxon>
        <taxon>Hyphomicrobiales</taxon>
        <taxon>Boseaceae</taxon>
        <taxon>Bosea</taxon>
    </lineage>
</organism>
<dbReference type="InterPro" id="IPR020845">
    <property type="entry name" value="AMP-binding_CS"/>
</dbReference>
<proteinExistence type="inferred from homology"/>
<evidence type="ECO:0000259" key="3">
    <source>
        <dbReference type="Pfam" id="PF00501"/>
    </source>
</evidence>
<comment type="similarity">
    <text evidence="1">Belongs to the ATP-dependent AMP-binding enzyme family.</text>
</comment>
<evidence type="ECO:0000256" key="2">
    <source>
        <dbReference type="ARBA" id="ARBA00022598"/>
    </source>
</evidence>
<dbReference type="EMBL" id="JBHSLI010000003">
    <property type="protein sequence ID" value="MFC5293000.1"/>
    <property type="molecule type" value="Genomic_DNA"/>
</dbReference>
<dbReference type="InterPro" id="IPR025110">
    <property type="entry name" value="AMP-bd_C"/>
</dbReference>
<keyword evidence="2" id="KW-0436">Ligase</keyword>
<evidence type="ECO:0000256" key="1">
    <source>
        <dbReference type="ARBA" id="ARBA00006432"/>
    </source>
</evidence>
<name>A0ABW0F589_9HYPH</name>
<reference evidence="6" key="1">
    <citation type="journal article" date="2019" name="Int. J. Syst. Evol. Microbiol.">
        <title>The Global Catalogue of Microorganisms (GCM) 10K type strain sequencing project: providing services to taxonomists for standard genome sequencing and annotation.</title>
        <authorList>
            <consortium name="The Broad Institute Genomics Platform"/>
            <consortium name="The Broad Institute Genome Sequencing Center for Infectious Disease"/>
            <person name="Wu L."/>
            <person name="Ma J."/>
        </authorList>
    </citation>
    <scope>NUCLEOTIDE SEQUENCE [LARGE SCALE GENOMIC DNA]</scope>
    <source>
        <strain evidence="6">CGMCC 1.15643</strain>
    </source>
</reference>
<protein>
    <submittedName>
        <fullName evidence="5">Class I adenylate-forming enzyme family protein</fullName>
    </submittedName>
</protein>
<evidence type="ECO:0000313" key="6">
    <source>
        <dbReference type="Proteomes" id="UP001595976"/>
    </source>
</evidence>
<dbReference type="InterPro" id="IPR045851">
    <property type="entry name" value="AMP-bd_C_sf"/>
</dbReference>
<evidence type="ECO:0000313" key="5">
    <source>
        <dbReference type="EMBL" id="MFC5293000.1"/>
    </source>
</evidence>
<dbReference type="Pfam" id="PF00501">
    <property type="entry name" value="AMP-binding"/>
    <property type="match status" value="1"/>
</dbReference>
<dbReference type="Gene3D" id="3.30.300.30">
    <property type="match status" value="1"/>
</dbReference>
<sequence length="523" mass="56923">MVLADVVERNARLRRSEAAFVFEGRTLTHERFAERSFALGNALLRLGLSRQARVAVLAENRPEYFEIFAGVGAAGMITVNLNWRLAVPELTGIIADCEPQILIFDGPSEAKAALLRHAPGIRWLVALDSAPDWARSYEEMIGSEDTSRPGVEVAPEDIESLIYTSGTTGRPKGVMISHRALLAAASVIAWEGEARTDDRMLIVMPLFHIGGKIEQMAFWLAGATTVLHRSFDPAAILHSFAQDGVTAAHLAPTMVARLLDHPDLDATAYSRLRVIHYASAPMAVPLLRRAMEAFGPIFLQIYGMTECITVSILKPFQHRPDGTPDEVQRLSSAGQPCFGVSARIVRPDGTGCGPGELGEVAVRSEGLMSGYWNGNALTLAAVRDGWFRTGDIGFLDRDGFLFIADRAKDMIISGGENIYSREVEDALMSHPAVREVAVTGVPDPEWGESVKAWIVPRDGAEPTPAALIDHCRSLIASYKKPRFIEFTTDLPRLFNGKVDKKALRARTLTPDGSVARGAFPGTA</sequence>
<comment type="caution">
    <text evidence="5">The sequence shown here is derived from an EMBL/GenBank/DDBJ whole genome shotgun (WGS) entry which is preliminary data.</text>
</comment>
<dbReference type="SUPFAM" id="SSF56801">
    <property type="entry name" value="Acetyl-CoA synthetase-like"/>
    <property type="match status" value="1"/>
</dbReference>
<evidence type="ECO:0000259" key="4">
    <source>
        <dbReference type="Pfam" id="PF13193"/>
    </source>
</evidence>
<dbReference type="Proteomes" id="UP001595976">
    <property type="component" value="Unassembled WGS sequence"/>
</dbReference>
<feature type="domain" description="AMP-binding enzyme C-terminal" evidence="4">
    <location>
        <begin position="422"/>
        <end position="497"/>
    </location>
</feature>
<dbReference type="PANTHER" id="PTHR43201">
    <property type="entry name" value="ACYL-COA SYNTHETASE"/>
    <property type="match status" value="1"/>
</dbReference>
<dbReference type="PANTHER" id="PTHR43201:SF5">
    <property type="entry name" value="MEDIUM-CHAIN ACYL-COA LIGASE ACSF2, MITOCHONDRIAL"/>
    <property type="match status" value="1"/>
</dbReference>
<dbReference type="RefSeq" id="WP_260349001.1">
    <property type="nucleotide sequence ID" value="NZ_JAOAOS010000006.1"/>
</dbReference>
<dbReference type="InterPro" id="IPR000873">
    <property type="entry name" value="AMP-dep_synth/lig_dom"/>
</dbReference>
<keyword evidence="6" id="KW-1185">Reference proteome</keyword>
<dbReference type="PROSITE" id="PS00455">
    <property type="entry name" value="AMP_BINDING"/>
    <property type="match status" value="1"/>
</dbReference>
<accession>A0ABW0F589</accession>